<dbReference type="Gene3D" id="3.40.525.10">
    <property type="entry name" value="CRAL-TRIO lipid binding domain"/>
    <property type="match status" value="1"/>
</dbReference>
<evidence type="ECO:0000313" key="2">
    <source>
        <dbReference type="EMBL" id="OXA49848.1"/>
    </source>
</evidence>
<organism evidence="2 3">
    <name type="scientific">Folsomia candida</name>
    <name type="common">Springtail</name>
    <dbReference type="NCBI Taxonomy" id="158441"/>
    <lineage>
        <taxon>Eukaryota</taxon>
        <taxon>Metazoa</taxon>
        <taxon>Ecdysozoa</taxon>
        <taxon>Arthropoda</taxon>
        <taxon>Hexapoda</taxon>
        <taxon>Collembola</taxon>
        <taxon>Entomobryomorpha</taxon>
        <taxon>Isotomoidea</taxon>
        <taxon>Isotomidae</taxon>
        <taxon>Proisotominae</taxon>
        <taxon>Folsomia</taxon>
    </lineage>
</organism>
<evidence type="ECO:0000313" key="3">
    <source>
        <dbReference type="Proteomes" id="UP000198287"/>
    </source>
</evidence>
<dbReference type="PANTHER" id="PTHR23324">
    <property type="entry name" value="SEC14 RELATED PROTEIN"/>
    <property type="match status" value="1"/>
</dbReference>
<dbReference type="SUPFAM" id="SSF52087">
    <property type="entry name" value="CRAL/TRIO domain"/>
    <property type="match status" value="1"/>
</dbReference>
<comment type="caution">
    <text evidence="2">The sequence shown here is derived from an EMBL/GenBank/DDBJ whole genome shotgun (WGS) entry which is preliminary data.</text>
</comment>
<dbReference type="InterPro" id="IPR051064">
    <property type="entry name" value="SEC14/CRAL-TRIO_domain"/>
</dbReference>
<dbReference type="SMART" id="SM00516">
    <property type="entry name" value="SEC14"/>
    <property type="match status" value="1"/>
</dbReference>
<gene>
    <name evidence="2" type="ORF">Fcan01_15849</name>
</gene>
<dbReference type="InterPro" id="IPR001251">
    <property type="entry name" value="CRAL-TRIO_dom"/>
</dbReference>
<keyword evidence="3" id="KW-1185">Reference proteome</keyword>
<name>A0A226DXT8_FOLCA</name>
<dbReference type="Proteomes" id="UP000198287">
    <property type="component" value="Unassembled WGS sequence"/>
</dbReference>
<proteinExistence type="predicted"/>
<reference evidence="2 3" key="1">
    <citation type="submission" date="2015-12" db="EMBL/GenBank/DDBJ databases">
        <title>The genome of Folsomia candida.</title>
        <authorList>
            <person name="Faddeeva A."/>
            <person name="Derks M.F."/>
            <person name="Anvar Y."/>
            <person name="Smit S."/>
            <person name="Van Straalen N."/>
            <person name="Roelofs D."/>
        </authorList>
    </citation>
    <scope>NUCLEOTIDE SEQUENCE [LARGE SCALE GENOMIC DNA]</scope>
    <source>
        <strain evidence="2 3">VU population</strain>
        <tissue evidence="2">Whole body</tissue>
    </source>
</reference>
<dbReference type="InterPro" id="IPR036273">
    <property type="entry name" value="CRAL/TRIO_N_dom_sf"/>
</dbReference>
<dbReference type="GO" id="GO:0005737">
    <property type="term" value="C:cytoplasm"/>
    <property type="evidence" value="ECO:0007669"/>
    <property type="project" value="TreeGrafter"/>
</dbReference>
<dbReference type="EMBL" id="LNIX01000010">
    <property type="protein sequence ID" value="OXA49848.1"/>
    <property type="molecule type" value="Genomic_DNA"/>
</dbReference>
<dbReference type="CDD" id="cd00170">
    <property type="entry name" value="SEC14"/>
    <property type="match status" value="1"/>
</dbReference>
<dbReference type="PANTHER" id="PTHR23324:SF83">
    <property type="entry name" value="SEC14-LIKE PROTEIN 2"/>
    <property type="match status" value="1"/>
</dbReference>
<dbReference type="PROSITE" id="PS50191">
    <property type="entry name" value="CRAL_TRIO"/>
    <property type="match status" value="1"/>
</dbReference>
<dbReference type="SUPFAM" id="SSF46938">
    <property type="entry name" value="CRAL/TRIO N-terminal domain"/>
    <property type="match status" value="1"/>
</dbReference>
<sequence length="348" mass="40659">MQTCKKYWQHVAKLITQNNFLNHLPHFVTAPEARPTREYPKRTTSINRNGLNITLNRVPINEKGPTGTCRINSTTYFCSYWVEGRCHAILEALCRTYPQFRTLMIPHLPHEYMKKDIYLIRWLRDRNFDVAAAEKRLLAHIRWRSENQIDSILSEDWDDFDREYRIYIEGCDKDGKPVITMFPGDWDIRRVALSGKTKLFLRYLVKLFEEALVTVRAMQESGQNVTQATIICDLAEFNVITNGCPSCIAIYIQLATIYENNYPGLAHRLIGINVPQVALTLWDLLKHFLNPQTTEVLHVYSRDRRSWERALFNEIDRDQLPTKFGGHKTNDSLDLVEYRGLNKVFACT</sequence>
<dbReference type="Pfam" id="PF00650">
    <property type="entry name" value="CRAL_TRIO"/>
    <property type="match status" value="1"/>
</dbReference>
<feature type="domain" description="CRAL-TRIO" evidence="1">
    <location>
        <begin position="156"/>
        <end position="332"/>
    </location>
</feature>
<evidence type="ECO:0000259" key="1">
    <source>
        <dbReference type="PROSITE" id="PS50191"/>
    </source>
</evidence>
<dbReference type="AlphaFoldDB" id="A0A226DXT8"/>
<dbReference type="InterPro" id="IPR036865">
    <property type="entry name" value="CRAL-TRIO_dom_sf"/>
</dbReference>
<protein>
    <recommendedName>
        <fullName evidence="1">CRAL-TRIO domain-containing protein</fullName>
    </recommendedName>
</protein>
<dbReference type="OrthoDB" id="1434354at2759"/>
<accession>A0A226DXT8</accession>